<dbReference type="GO" id="GO:0005524">
    <property type="term" value="F:ATP binding"/>
    <property type="evidence" value="ECO:0007669"/>
    <property type="project" value="InterPro"/>
</dbReference>
<dbReference type="PROSITE" id="PS50011">
    <property type="entry name" value="PROTEIN_KINASE_DOM"/>
    <property type="match status" value="1"/>
</dbReference>
<dbReference type="EMBL" id="KE721267">
    <property type="protein sequence ID" value="ERF71000.1"/>
    <property type="molecule type" value="Genomic_DNA"/>
</dbReference>
<dbReference type="HOGENOM" id="CLU_354507_0_0_1"/>
<dbReference type="Gene3D" id="1.10.510.10">
    <property type="entry name" value="Transferase(Phosphotransferase) domain 1"/>
    <property type="match status" value="1"/>
</dbReference>
<dbReference type="InterPro" id="IPR029058">
    <property type="entry name" value="AB_hydrolase_fold"/>
</dbReference>
<dbReference type="OrthoDB" id="1658288at2759"/>
<dbReference type="PANTHER" id="PTHR37542:SF3">
    <property type="entry name" value="PRION-INHIBITION AND PROPAGATION HELO DOMAIN-CONTAINING PROTEIN"/>
    <property type="match status" value="1"/>
</dbReference>
<evidence type="ECO:0000259" key="1">
    <source>
        <dbReference type="PROSITE" id="PS50011"/>
    </source>
</evidence>
<dbReference type="Pfam" id="PF24476">
    <property type="entry name" value="DUF7580"/>
    <property type="match status" value="1"/>
</dbReference>
<proteinExistence type="predicted"/>
<sequence length="792" mass="89205">MWLRDFLPRDIPNVRVQTYGYSSALANSNSTAGLLDYAKLFLQALQESRRHSEAKVSPRARPVTPVSDLGQRRPLILIGHSLGCLIIKQALVWIATFEECKELRPCIYSIVLFGAPHRGLNTTALETLVTGSVSERLIRDLKSDSVVLANLNAEFASASKKVRIITCSELRTTPTARKDPEGRWKRDGPEVMMVDRVSACLYVDQEERIEINENHSMIAKLSDQPSSAYHVLRNKLKDHVTRAPNVVMSRFFQLDCIEMLKTIAKAAMHVLEKLSSLNWDDEIVEPEHEISVNNVVRLLASQTSFYTAFQSFMKDERLSQILDSTGSSSNLSRRVFLQVQKLQQLFSIYHSYSEMSPESLLEDEIQGRILDPNSSSTYSTLSKDGIKNLIQSSTACIGKIQIVLSFALLGTDSLSTMKEFKENTMARRTGIAGLAERQACIVQSIDHAMELRPALQGCLTEETNRLDLRLMLFQDENTSLSETVIVEYRTYATADEAQISGVSQGKATKSELIARRQINELATLLQQRCFSEDDPAETQDSFRSGPTTFQCIGYLEEPANRRTAFLFRIPTGRKASDVQTLHSFIESATSSNPPVNLPLEQRLSLAQKVCLALLKLHSWGWVHKNFSSQNIALMPSSTGTMIPYVMGFEYSRSMDDVSLNSSTRSVRKDIYRHPDRQGFPTKTFTKEHDLYALGLVLYEIGVFRTVTFRFRKQLDKYRVEGVFPDRQQVKSMLVEMARRDLPKAVGTPYMKAVLKCLTGDFGVTLDDKNQTRLGLAFQEQVLAVIEDGVRPA</sequence>
<feature type="domain" description="Protein kinase" evidence="1">
    <location>
        <begin position="488"/>
        <end position="792"/>
    </location>
</feature>
<dbReference type="PANTHER" id="PTHR37542">
    <property type="entry name" value="HELO DOMAIN-CONTAINING PROTEIN-RELATED"/>
    <property type="match status" value="1"/>
</dbReference>
<dbReference type="eggNOG" id="ENOG502RVCC">
    <property type="taxonomic scope" value="Eukaryota"/>
</dbReference>
<protein>
    <recommendedName>
        <fullName evidence="1">Protein kinase domain-containing protein</fullName>
    </recommendedName>
</protein>
<dbReference type="GeneID" id="19238325"/>
<dbReference type="AlphaFoldDB" id="U1HL45"/>
<dbReference type="InterPro" id="IPR000719">
    <property type="entry name" value="Prot_kinase_dom"/>
</dbReference>
<dbReference type="OMA" id="IMILCER"/>
<name>U1HL45_ENDPU</name>
<organism evidence="2 3">
    <name type="scientific">Endocarpon pusillum (strain Z07020 / HMAS-L-300199)</name>
    <name type="common">Lichen-forming fungus</name>
    <dbReference type="NCBI Taxonomy" id="1263415"/>
    <lineage>
        <taxon>Eukaryota</taxon>
        <taxon>Fungi</taxon>
        <taxon>Dikarya</taxon>
        <taxon>Ascomycota</taxon>
        <taxon>Pezizomycotina</taxon>
        <taxon>Eurotiomycetes</taxon>
        <taxon>Chaetothyriomycetidae</taxon>
        <taxon>Verrucariales</taxon>
        <taxon>Verrucariaceae</taxon>
        <taxon>Endocarpon</taxon>
    </lineage>
</organism>
<keyword evidence="3" id="KW-1185">Reference proteome</keyword>
<evidence type="ECO:0000313" key="2">
    <source>
        <dbReference type="EMBL" id="ERF71000.1"/>
    </source>
</evidence>
<dbReference type="RefSeq" id="XP_007803294.1">
    <property type="nucleotide sequence ID" value="XM_007805103.1"/>
</dbReference>
<accession>U1HL45</accession>
<reference evidence="3" key="1">
    <citation type="journal article" date="2014" name="BMC Genomics">
        <title>Genome characteristics reveal the impact of lichenization on lichen-forming fungus Endocarpon pusillum Hedwig (Verrucariales, Ascomycota).</title>
        <authorList>
            <person name="Wang Y.-Y."/>
            <person name="Liu B."/>
            <person name="Zhang X.-Y."/>
            <person name="Zhou Q.-M."/>
            <person name="Zhang T."/>
            <person name="Li H."/>
            <person name="Yu Y.-F."/>
            <person name="Zhang X.-L."/>
            <person name="Hao X.-Y."/>
            <person name="Wang M."/>
            <person name="Wang L."/>
            <person name="Wei J.-C."/>
        </authorList>
    </citation>
    <scope>NUCLEOTIDE SEQUENCE [LARGE SCALE GENOMIC DNA]</scope>
    <source>
        <strain evidence="3">Z07020 / HMAS-L-300199</strain>
    </source>
</reference>
<evidence type="ECO:0000313" key="3">
    <source>
        <dbReference type="Proteomes" id="UP000019373"/>
    </source>
</evidence>
<dbReference type="SUPFAM" id="SSF56112">
    <property type="entry name" value="Protein kinase-like (PK-like)"/>
    <property type="match status" value="1"/>
</dbReference>
<dbReference type="Gene3D" id="3.40.50.1820">
    <property type="entry name" value="alpha/beta hydrolase"/>
    <property type="match status" value="1"/>
</dbReference>
<gene>
    <name evidence="2" type="ORF">EPUS_03279</name>
</gene>
<dbReference type="InterPro" id="IPR056002">
    <property type="entry name" value="DUF7580"/>
</dbReference>
<dbReference type="GO" id="GO:0004672">
    <property type="term" value="F:protein kinase activity"/>
    <property type="evidence" value="ECO:0007669"/>
    <property type="project" value="InterPro"/>
</dbReference>
<dbReference type="InterPro" id="IPR011009">
    <property type="entry name" value="Kinase-like_dom_sf"/>
</dbReference>
<dbReference type="SUPFAM" id="SSF53474">
    <property type="entry name" value="alpha/beta-Hydrolases"/>
    <property type="match status" value="1"/>
</dbReference>
<dbReference type="Proteomes" id="UP000019373">
    <property type="component" value="Unassembled WGS sequence"/>
</dbReference>